<feature type="transmembrane region" description="Helical" evidence="17">
    <location>
        <begin position="220"/>
        <end position="239"/>
    </location>
</feature>
<feature type="transmembrane region" description="Helical" evidence="17">
    <location>
        <begin position="251"/>
        <end position="269"/>
    </location>
</feature>
<evidence type="ECO:0000256" key="16">
    <source>
        <dbReference type="ARBA" id="ARBA00047594"/>
    </source>
</evidence>
<evidence type="ECO:0000256" key="12">
    <source>
        <dbReference type="ARBA" id="ARBA00023251"/>
    </source>
</evidence>
<dbReference type="EMBL" id="LS992241">
    <property type="protein sequence ID" value="SYX84814.1"/>
    <property type="molecule type" value="Genomic_DNA"/>
</dbReference>
<keyword evidence="5 17" id="KW-1003">Cell membrane</keyword>
<evidence type="ECO:0000256" key="6">
    <source>
        <dbReference type="ARBA" id="ARBA00022692"/>
    </source>
</evidence>
<evidence type="ECO:0000256" key="13">
    <source>
        <dbReference type="ARBA" id="ARBA00023316"/>
    </source>
</evidence>
<dbReference type="InterPro" id="IPR003824">
    <property type="entry name" value="UppP"/>
</dbReference>
<organism evidence="18 19">
    <name type="scientific">Paenibacillus alvei</name>
    <name type="common">Bacillus alvei</name>
    <dbReference type="NCBI Taxonomy" id="44250"/>
    <lineage>
        <taxon>Bacteria</taxon>
        <taxon>Bacillati</taxon>
        <taxon>Bacillota</taxon>
        <taxon>Bacilli</taxon>
        <taxon>Bacillales</taxon>
        <taxon>Paenibacillaceae</taxon>
        <taxon>Paenibacillus</taxon>
    </lineage>
</organism>
<dbReference type="AlphaFoldDB" id="A0A383REA6"/>
<feature type="transmembrane region" description="Helical" evidence="17">
    <location>
        <begin position="119"/>
        <end position="136"/>
    </location>
</feature>
<dbReference type="RefSeq" id="WP_021261803.1">
    <property type="nucleotide sequence ID" value="NZ_JAPDMW010000001.1"/>
</dbReference>
<evidence type="ECO:0000313" key="19">
    <source>
        <dbReference type="Proteomes" id="UP000304148"/>
    </source>
</evidence>
<keyword evidence="7 17" id="KW-0378">Hydrolase</keyword>
<dbReference type="Pfam" id="PF02673">
    <property type="entry name" value="BacA"/>
    <property type="match status" value="1"/>
</dbReference>
<evidence type="ECO:0000256" key="10">
    <source>
        <dbReference type="ARBA" id="ARBA00022989"/>
    </source>
</evidence>
<name>A0A383REA6_PAEAL</name>
<keyword evidence="12 17" id="KW-0046">Antibiotic resistance</keyword>
<proteinExistence type="inferred from homology"/>
<evidence type="ECO:0000256" key="1">
    <source>
        <dbReference type="ARBA" id="ARBA00004651"/>
    </source>
</evidence>
<evidence type="ECO:0000256" key="14">
    <source>
        <dbReference type="ARBA" id="ARBA00032707"/>
    </source>
</evidence>
<sequence>MDWIEWLKYAVLGLVQGFTEPIPVSSSGHLVIAERLFGLHIEGLGFEVLVNFASLLAILLIYRKDIVRLTVNTFRFLFTRAQDAKDDFMFVIYLILATIPAGIIGVVFKDTIADVFKGVKIIGATLLVTALALWLIRNLRGRKGDKDLSFGETFIVGLAQAVALIPGISRSGSTIVAAMALGWKQETALRFSFFLYIPVSLGSMILEGKDMIKDPTLGQMMIPYLLAFVCSFVASYFALKWFMGIMARGNLKWFSLYCVFAGLFVLFFVN</sequence>
<evidence type="ECO:0000313" key="18">
    <source>
        <dbReference type="EMBL" id="SYX84814.1"/>
    </source>
</evidence>
<dbReference type="GO" id="GO:0050380">
    <property type="term" value="F:undecaprenyl-diphosphatase activity"/>
    <property type="evidence" value="ECO:0007669"/>
    <property type="project" value="UniProtKB-UniRule"/>
</dbReference>
<comment type="miscellaneous">
    <text evidence="17">Bacitracin is thought to be involved in the inhibition of peptidoglycan synthesis by sequestering undecaprenyl diphosphate, thereby reducing the pool of lipid carrier available.</text>
</comment>
<reference evidence="19" key="1">
    <citation type="submission" date="2018-08" db="EMBL/GenBank/DDBJ databases">
        <authorList>
            <person name="Chevrot R."/>
        </authorList>
    </citation>
    <scope>NUCLEOTIDE SEQUENCE [LARGE SCALE GENOMIC DNA]</scope>
</reference>
<evidence type="ECO:0000256" key="2">
    <source>
        <dbReference type="ARBA" id="ARBA00010621"/>
    </source>
</evidence>
<keyword evidence="9 17" id="KW-0573">Peptidoglycan synthesis</keyword>
<evidence type="ECO:0000256" key="8">
    <source>
        <dbReference type="ARBA" id="ARBA00022960"/>
    </source>
</evidence>
<comment type="subcellular location">
    <subcellularLocation>
        <location evidence="1 17">Cell membrane</location>
        <topology evidence="1 17">Multi-pass membrane protein</topology>
    </subcellularLocation>
</comment>
<feature type="transmembrane region" description="Helical" evidence="17">
    <location>
        <begin position="188"/>
        <end position="208"/>
    </location>
</feature>
<feature type="transmembrane region" description="Helical" evidence="17">
    <location>
        <begin position="88"/>
        <end position="107"/>
    </location>
</feature>
<dbReference type="GO" id="GO:0008360">
    <property type="term" value="P:regulation of cell shape"/>
    <property type="evidence" value="ECO:0007669"/>
    <property type="project" value="UniProtKB-KW"/>
</dbReference>
<dbReference type="EC" id="3.6.1.27" evidence="3 17"/>
<evidence type="ECO:0000256" key="9">
    <source>
        <dbReference type="ARBA" id="ARBA00022984"/>
    </source>
</evidence>
<dbReference type="GO" id="GO:0046677">
    <property type="term" value="P:response to antibiotic"/>
    <property type="evidence" value="ECO:0007669"/>
    <property type="project" value="UniProtKB-UniRule"/>
</dbReference>
<evidence type="ECO:0000256" key="4">
    <source>
        <dbReference type="ARBA" id="ARBA00021581"/>
    </source>
</evidence>
<protein>
    <recommendedName>
        <fullName evidence="4 17">Undecaprenyl-diphosphatase</fullName>
        <ecNumber evidence="3 17">3.6.1.27</ecNumber>
    </recommendedName>
    <alternativeName>
        <fullName evidence="15 17">Bacitracin resistance protein</fullName>
    </alternativeName>
    <alternativeName>
        <fullName evidence="14 17">Undecaprenyl pyrophosphate phosphatase</fullName>
    </alternativeName>
</protein>
<evidence type="ECO:0000256" key="3">
    <source>
        <dbReference type="ARBA" id="ARBA00012374"/>
    </source>
</evidence>
<evidence type="ECO:0000256" key="5">
    <source>
        <dbReference type="ARBA" id="ARBA00022475"/>
    </source>
</evidence>
<keyword evidence="10 17" id="KW-1133">Transmembrane helix</keyword>
<comment type="function">
    <text evidence="17">Catalyzes the dephosphorylation of undecaprenyl diphosphate (UPP). Confers resistance to bacitracin.</text>
</comment>
<dbReference type="Proteomes" id="UP000304148">
    <property type="component" value="Chromosome"/>
</dbReference>
<keyword evidence="8 17" id="KW-0133">Cell shape</keyword>
<dbReference type="GO" id="GO:0071555">
    <property type="term" value="P:cell wall organization"/>
    <property type="evidence" value="ECO:0007669"/>
    <property type="project" value="UniProtKB-KW"/>
</dbReference>
<accession>A0A383REA6</accession>
<evidence type="ECO:0000256" key="17">
    <source>
        <dbReference type="HAMAP-Rule" id="MF_01006"/>
    </source>
</evidence>
<comment type="similarity">
    <text evidence="2 17">Belongs to the UppP family.</text>
</comment>
<comment type="catalytic activity">
    <reaction evidence="16 17">
        <text>di-trans,octa-cis-undecaprenyl diphosphate + H2O = di-trans,octa-cis-undecaprenyl phosphate + phosphate + H(+)</text>
        <dbReference type="Rhea" id="RHEA:28094"/>
        <dbReference type="ChEBI" id="CHEBI:15377"/>
        <dbReference type="ChEBI" id="CHEBI:15378"/>
        <dbReference type="ChEBI" id="CHEBI:43474"/>
        <dbReference type="ChEBI" id="CHEBI:58405"/>
        <dbReference type="ChEBI" id="CHEBI:60392"/>
        <dbReference type="EC" id="3.6.1.27"/>
    </reaction>
</comment>
<evidence type="ECO:0000256" key="11">
    <source>
        <dbReference type="ARBA" id="ARBA00023136"/>
    </source>
</evidence>
<keyword evidence="13 17" id="KW-0961">Cell wall biogenesis/degradation</keyword>
<dbReference type="PANTHER" id="PTHR30622:SF2">
    <property type="entry name" value="UNDECAPRENYL-DIPHOSPHATASE"/>
    <property type="match status" value="1"/>
</dbReference>
<keyword evidence="6 17" id="KW-0812">Transmembrane</keyword>
<feature type="transmembrane region" description="Helical" evidence="17">
    <location>
        <begin position="44"/>
        <end position="62"/>
    </location>
</feature>
<dbReference type="GO" id="GO:0009252">
    <property type="term" value="P:peptidoglycan biosynthetic process"/>
    <property type="evidence" value="ECO:0007669"/>
    <property type="project" value="UniProtKB-KW"/>
</dbReference>
<dbReference type="PANTHER" id="PTHR30622">
    <property type="entry name" value="UNDECAPRENYL-DIPHOSPHATASE"/>
    <property type="match status" value="1"/>
</dbReference>
<gene>
    <name evidence="17 18" type="primary">uppP</name>
    <name evidence="18" type="ORF">PBLR_13236</name>
</gene>
<evidence type="ECO:0000256" key="15">
    <source>
        <dbReference type="ARBA" id="ARBA00032932"/>
    </source>
</evidence>
<keyword evidence="11 17" id="KW-0472">Membrane</keyword>
<evidence type="ECO:0000256" key="7">
    <source>
        <dbReference type="ARBA" id="ARBA00022801"/>
    </source>
</evidence>
<dbReference type="HAMAP" id="MF_01006">
    <property type="entry name" value="Undec_diphosphatase"/>
    <property type="match status" value="1"/>
</dbReference>
<dbReference type="GO" id="GO:0005886">
    <property type="term" value="C:plasma membrane"/>
    <property type="evidence" value="ECO:0007669"/>
    <property type="project" value="UniProtKB-SubCell"/>
</dbReference>